<dbReference type="GO" id="GO:0005634">
    <property type="term" value="C:nucleus"/>
    <property type="evidence" value="ECO:0007669"/>
    <property type="project" value="TreeGrafter"/>
</dbReference>
<evidence type="ECO:0000256" key="2">
    <source>
        <dbReference type="ARBA" id="ARBA00022801"/>
    </source>
</evidence>
<dbReference type="Proteomes" id="UP000037904">
    <property type="component" value="Unassembled WGS sequence"/>
</dbReference>
<accession>A0A0N0DDH5</accession>
<dbReference type="InterPro" id="IPR001650">
    <property type="entry name" value="Helicase_C-like"/>
</dbReference>
<proteinExistence type="predicted"/>
<evidence type="ECO:0000313" key="6">
    <source>
        <dbReference type="Proteomes" id="UP000037904"/>
    </source>
</evidence>
<dbReference type="Gene3D" id="3.40.50.300">
    <property type="entry name" value="P-loop containing nucleotide triphosphate hydrolases"/>
    <property type="match status" value="1"/>
</dbReference>
<gene>
    <name evidence="5" type="ORF">FLAG1_07446</name>
</gene>
<dbReference type="AlphaFoldDB" id="A0A0N0DDH5"/>
<dbReference type="SMART" id="SM00490">
    <property type="entry name" value="HELICc"/>
    <property type="match status" value="1"/>
</dbReference>
<dbReference type="InterPro" id="IPR049730">
    <property type="entry name" value="SNF2/RAD54-like_C"/>
</dbReference>
<sequence>MATTQNTSANSRIPRPTRLGRTIYDMSTDELESPKVKRIADLITQIQSGHPGEKIVVTSPSVRFLDILGKYLSYTRPALTTESFDGRIKSVERRMEITRRFSSEDGGIDLMLLSASCGGTGLNLHGGSHVIITEKVWSPGLEKQVIERAARLPQEKHVHVYHTHAKSAVDELIGVLVEGNKNTEFLLESTLRRADNSPYVQDPLPTR</sequence>
<dbReference type="PROSITE" id="PS51194">
    <property type="entry name" value="HELICASE_CTER"/>
    <property type="match status" value="1"/>
</dbReference>
<organism evidence="5 6">
    <name type="scientific">Fusarium langsethiae</name>
    <dbReference type="NCBI Taxonomy" id="179993"/>
    <lineage>
        <taxon>Eukaryota</taxon>
        <taxon>Fungi</taxon>
        <taxon>Dikarya</taxon>
        <taxon>Ascomycota</taxon>
        <taxon>Pezizomycotina</taxon>
        <taxon>Sordariomycetes</taxon>
        <taxon>Hypocreomycetidae</taxon>
        <taxon>Hypocreales</taxon>
        <taxon>Nectriaceae</taxon>
        <taxon>Fusarium</taxon>
    </lineage>
</organism>
<dbReference type="SUPFAM" id="SSF52540">
    <property type="entry name" value="P-loop containing nucleoside triphosphate hydrolases"/>
    <property type="match status" value="1"/>
</dbReference>
<dbReference type="InterPro" id="IPR050628">
    <property type="entry name" value="SNF2_RAD54_helicase_TF"/>
</dbReference>
<evidence type="ECO:0000256" key="1">
    <source>
        <dbReference type="ARBA" id="ARBA00022741"/>
    </source>
</evidence>
<dbReference type="CDD" id="cd18793">
    <property type="entry name" value="SF2_C_SNF"/>
    <property type="match status" value="1"/>
</dbReference>
<dbReference type="InterPro" id="IPR027417">
    <property type="entry name" value="P-loop_NTPase"/>
</dbReference>
<keyword evidence="6" id="KW-1185">Reference proteome</keyword>
<evidence type="ECO:0000256" key="3">
    <source>
        <dbReference type="ARBA" id="ARBA00022840"/>
    </source>
</evidence>
<keyword evidence="3" id="KW-0067">ATP-binding</keyword>
<dbReference type="GO" id="GO:0016787">
    <property type="term" value="F:hydrolase activity"/>
    <property type="evidence" value="ECO:0007669"/>
    <property type="project" value="UniProtKB-KW"/>
</dbReference>
<reference evidence="5 6" key="1">
    <citation type="submission" date="2015-04" db="EMBL/GenBank/DDBJ databases">
        <title>The draft genome sequence of Fusarium langsethiae, a T-2/HT-2 mycotoxin producer.</title>
        <authorList>
            <person name="Lysoe E."/>
            <person name="Divon H.H."/>
            <person name="Terzi V."/>
            <person name="Orru L."/>
            <person name="Lamontanara A."/>
            <person name="Kolseth A.-K."/>
            <person name="Frandsen R.J."/>
            <person name="Nielsen K."/>
            <person name="Thrane U."/>
        </authorList>
    </citation>
    <scope>NUCLEOTIDE SEQUENCE [LARGE SCALE GENOMIC DNA]</scope>
    <source>
        <strain evidence="5 6">Fl201059</strain>
    </source>
</reference>
<dbReference type="EMBL" id="JXCE01000177">
    <property type="protein sequence ID" value="KPA39694.1"/>
    <property type="molecule type" value="Genomic_DNA"/>
</dbReference>
<evidence type="ECO:0000313" key="5">
    <source>
        <dbReference type="EMBL" id="KPA39694.1"/>
    </source>
</evidence>
<protein>
    <submittedName>
        <fullName evidence="5">Dna repair protein rad5</fullName>
    </submittedName>
</protein>
<name>A0A0N0DDH5_FUSLA</name>
<feature type="domain" description="Helicase C-terminal" evidence="4">
    <location>
        <begin position="38"/>
        <end position="191"/>
    </location>
</feature>
<evidence type="ECO:0000259" key="4">
    <source>
        <dbReference type="PROSITE" id="PS51194"/>
    </source>
</evidence>
<dbReference type="OrthoDB" id="5105430at2759"/>
<dbReference type="GO" id="GO:0005524">
    <property type="term" value="F:ATP binding"/>
    <property type="evidence" value="ECO:0007669"/>
    <property type="project" value="UniProtKB-KW"/>
</dbReference>
<dbReference type="GO" id="GO:0006281">
    <property type="term" value="P:DNA repair"/>
    <property type="evidence" value="ECO:0007669"/>
    <property type="project" value="TreeGrafter"/>
</dbReference>
<keyword evidence="1" id="KW-0547">Nucleotide-binding</keyword>
<keyword evidence="2" id="KW-0378">Hydrolase</keyword>
<dbReference type="Pfam" id="PF00271">
    <property type="entry name" value="Helicase_C"/>
    <property type="match status" value="1"/>
</dbReference>
<dbReference type="PANTHER" id="PTHR45626">
    <property type="entry name" value="TRANSCRIPTION TERMINATION FACTOR 2-RELATED"/>
    <property type="match status" value="1"/>
</dbReference>
<dbReference type="GO" id="GO:0008094">
    <property type="term" value="F:ATP-dependent activity, acting on DNA"/>
    <property type="evidence" value="ECO:0007669"/>
    <property type="project" value="TreeGrafter"/>
</dbReference>
<comment type="caution">
    <text evidence="5">The sequence shown here is derived from an EMBL/GenBank/DDBJ whole genome shotgun (WGS) entry which is preliminary data.</text>
</comment>